<dbReference type="InterPro" id="IPR036390">
    <property type="entry name" value="WH_DNA-bd_sf"/>
</dbReference>
<evidence type="ECO:0000313" key="1">
    <source>
        <dbReference type="EMBL" id="AKN36543.1"/>
    </source>
</evidence>
<name>A0A0H3ZKI2_9VIBR</name>
<dbReference type="EMBL" id="KP795498">
    <property type="protein sequence ID" value="AKN36543.1"/>
    <property type="molecule type" value="Genomic_DNA"/>
</dbReference>
<reference evidence="1" key="1">
    <citation type="journal article" date="2015" name="MBio">
        <title>Eco-Evolutionary Dynamics of Episomes among Ecologically Cohesive Bacterial Populations.</title>
        <authorList>
            <person name="Xue H."/>
            <person name="Cordero O.X."/>
            <person name="Camas F.M."/>
            <person name="Trimble W."/>
            <person name="Meyer F."/>
            <person name="Guglielmini J."/>
            <person name="Rocha E.P."/>
            <person name="Polz M.F."/>
        </authorList>
    </citation>
    <scope>NUCLEOTIDE SEQUENCE</scope>
    <source>
        <strain evidence="1">ZF_53</strain>
    </source>
</reference>
<dbReference type="AlphaFoldDB" id="A0A0H3ZKI2"/>
<organism evidence="1">
    <name type="scientific">Vibrio sp. ZF_53</name>
    <dbReference type="NCBI Taxonomy" id="1652838"/>
    <lineage>
        <taxon>Bacteria</taxon>
        <taxon>Pseudomonadati</taxon>
        <taxon>Pseudomonadota</taxon>
        <taxon>Gammaproteobacteria</taxon>
        <taxon>Vibrionales</taxon>
        <taxon>Vibrionaceae</taxon>
        <taxon>Vibrio</taxon>
    </lineage>
</organism>
<dbReference type="SUPFAM" id="SSF46785">
    <property type="entry name" value="Winged helix' DNA-binding domain"/>
    <property type="match status" value="1"/>
</dbReference>
<sequence>MRDSRGAGTCSGGEALRSKDSKFFLVFWFLFSLGNSRLRNLLAENKELKMLLSTQQERLDANKKNRTVILEFLCCHRYSTLQNIAYELGHKSTATASRVLKRLCAERLVKKEVFKDDVFNVTLFGITKNGVGFLDRDIEENLHFIPSRVSLRNLNHTLINQRVGTFSSRLYSESFNTKIINTEFGNLKKYEEYAMFKHRPDLILSLKKDVYEKMILIETELSIKDKKRYLKIWNEYLLLKSKGKLLYVMYFVKNNTAYERLGEIRNRLKFNLLSLHDDKNLLEETIRIVNIEKQRGLCV</sequence>
<protein>
    <submittedName>
        <fullName evidence="1">Uncharacterized protein</fullName>
    </submittedName>
</protein>
<accession>A0A0H3ZKI2</accession>
<proteinExistence type="predicted"/>